<dbReference type="Proteomes" id="UP001240984">
    <property type="component" value="Unassembled WGS sequence"/>
</dbReference>
<comment type="caution">
    <text evidence="3">The sequence shown here is derived from an EMBL/GenBank/DDBJ whole genome shotgun (WGS) entry which is preliminary data.</text>
</comment>
<name>A0ABT9N8N7_9ACTN</name>
<feature type="region of interest" description="Disordered" evidence="1">
    <location>
        <begin position="413"/>
        <end position="436"/>
    </location>
</feature>
<sequence length="436" mass="47067">MGPVRAALYLDFDNVFSGLLKQDPGVAMQFAEEPGGWLERLATSLTVDGPRRWLILRCYLNPNGSVPAPDPALNGPRLYFSRFRPSFTKAGFEVIDCPRLTHTKNAADIRMVVDALDAMLSPTRYDEFVIASGDSDMTPLLVRLRAADRRTTVVSPFDAAEAFTSVADRLVGSEHLLELIQGEPVEGDDDAPMPTMPAPPPLAAAPGRDEALTSFGEIIATRLAAADGPLNLASLAHDVRRQLDTTNWFGYGTFVKALYALRLPTARYSSLYLWDISRHTAPPAGATLVSGGAMPEPVARLCLRLELPRLTAPTWAAIYDTLAEFAGSHPFNLTEATRWSRDQLAGRGIDVGRQAIAFVTRGAAYGGCPLFRVPAPSAAEIADAFVSNVLQRAEAAEIALTVEDERLVRAWLHNDAPPENGRDDASAAGTGQEEAS</sequence>
<evidence type="ECO:0000313" key="4">
    <source>
        <dbReference type="Proteomes" id="UP001240984"/>
    </source>
</evidence>
<dbReference type="RefSeq" id="WP_306838534.1">
    <property type="nucleotide sequence ID" value="NZ_JAUSRA010000001.1"/>
</dbReference>
<dbReference type="Pfam" id="PF01936">
    <property type="entry name" value="NYN"/>
    <property type="match status" value="1"/>
</dbReference>
<dbReference type="EMBL" id="JAUSRA010000001">
    <property type="protein sequence ID" value="MDP9799596.1"/>
    <property type="molecule type" value="Genomic_DNA"/>
</dbReference>
<proteinExistence type="predicted"/>
<evidence type="ECO:0000259" key="2">
    <source>
        <dbReference type="Pfam" id="PF01936"/>
    </source>
</evidence>
<protein>
    <submittedName>
        <fullName evidence="3">Uncharacterized LabA/DUF88 family protein</fullName>
    </submittedName>
</protein>
<reference evidence="3 4" key="1">
    <citation type="submission" date="2023-07" db="EMBL/GenBank/DDBJ databases">
        <title>Sequencing the genomes of 1000 actinobacteria strains.</title>
        <authorList>
            <person name="Klenk H.-P."/>
        </authorList>
    </citation>
    <scope>NUCLEOTIDE SEQUENCE [LARGE SCALE GENOMIC DNA]</scope>
    <source>
        <strain evidence="3 4">DSM 44710</strain>
    </source>
</reference>
<feature type="domain" description="NYN" evidence="2">
    <location>
        <begin position="5"/>
        <end position="171"/>
    </location>
</feature>
<evidence type="ECO:0000256" key="1">
    <source>
        <dbReference type="SAM" id="MobiDB-lite"/>
    </source>
</evidence>
<keyword evidence="4" id="KW-1185">Reference proteome</keyword>
<evidence type="ECO:0000313" key="3">
    <source>
        <dbReference type="EMBL" id="MDP9799596.1"/>
    </source>
</evidence>
<gene>
    <name evidence="3" type="ORF">J2S43_008108</name>
</gene>
<accession>A0ABT9N8N7</accession>
<dbReference type="Gene3D" id="3.40.50.1010">
    <property type="entry name" value="5'-nuclease"/>
    <property type="match status" value="1"/>
</dbReference>
<dbReference type="InterPro" id="IPR021139">
    <property type="entry name" value="NYN"/>
</dbReference>
<organism evidence="3 4">
    <name type="scientific">Catenuloplanes nepalensis</name>
    <dbReference type="NCBI Taxonomy" id="587533"/>
    <lineage>
        <taxon>Bacteria</taxon>
        <taxon>Bacillati</taxon>
        <taxon>Actinomycetota</taxon>
        <taxon>Actinomycetes</taxon>
        <taxon>Micromonosporales</taxon>
        <taxon>Micromonosporaceae</taxon>
        <taxon>Catenuloplanes</taxon>
    </lineage>
</organism>